<dbReference type="EMBL" id="DVNI01000029">
    <property type="protein sequence ID" value="HIU63780.1"/>
    <property type="molecule type" value="Genomic_DNA"/>
</dbReference>
<sequence length="261" mass="28733">MSKEFSVCVIASGSKGNATLIKAGDTAFLVDAGISCRRITAGLKELDLDPLDLSGVLITHEHRDHVAGLPVLTRKYKLPVFANEETWGAMEVRNDIERVCHRLLPQNFSLGQVEISSFAISHDAAQPVGYSFVCRGEKCSYLTDSGFVNESIRQGTAGCDILILEANHDEDMLKNGDYPRMLKNRILSARGHLSNTAAGWFLANLDKMPKEVFLAHLSAENNRPELASETIKRIISDAGCAREPKLFIASQEHITHNISKE</sequence>
<proteinExistence type="predicted"/>
<dbReference type="AlphaFoldDB" id="A0A9D1MPB1"/>
<dbReference type="InterPro" id="IPR052533">
    <property type="entry name" value="WalJ/YycJ-like"/>
</dbReference>
<gene>
    <name evidence="2" type="ORF">IAB06_01890</name>
</gene>
<dbReference type="Gene3D" id="3.60.15.10">
    <property type="entry name" value="Ribonuclease Z/Hydroxyacylglutathione hydrolase-like"/>
    <property type="match status" value="1"/>
</dbReference>
<comment type="caution">
    <text evidence="2">The sequence shown here is derived from an EMBL/GenBank/DDBJ whole genome shotgun (WGS) entry which is preliminary data.</text>
</comment>
<name>A0A9D1MPB1_9FIRM</name>
<organism evidence="2 3">
    <name type="scientific">Candidatus Avacidaminococcus intestinavium</name>
    <dbReference type="NCBI Taxonomy" id="2840684"/>
    <lineage>
        <taxon>Bacteria</taxon>
        <taxon>Bacillati</taxon>
        <taxon>Bacillota</taxon>
        <taxon>Negativicutes</taxon>
        <taxon>Acidaminococcales</taxon>
        <taxon>Acidaminococcaceae</taxon>
        <taxon>Acidaminococcaceae incertae sedis</taxon>
        <taxon>Candidatus Avacidaminococcus</taxon>
    </lineage>
</organism>
<reference evidence="2" key="2">
    <citation type="journal article" date="2021" name="PeerJ">
        <title>Extensive microbial diversity within the chicken gut microbiome revealed by metagenomics and culture.</title>
        <authorList>
            <person name="Gilroy R."/>
            <person name="Ravi A."/>
            <person name="Getino M."/>
            <person name="Pursley I."/>
            <person name="Horton D.L."/>
            <person name="Alikhan N.F."/>
            <person name="Baker D."/>
            <person name="Gharbi K."/>
            <person name="Hall N."/>
            <person name="Watson M."/>
            <person name="Adriaenssens E.M."/>
            <person name="Foster-Nyarko E."/>
            <person name="Jarju S."/>
            <person name="Secka A."/>
            <person name="Antonio M."/>
            <person name="Oren A."/>
            <person name="Chaudhuri R.R."/>
            <person name="La Ragione R."/>
            <person name="Hildebrand F."/>
            <person name="Pallen M.J."/>
        </authorList>
    </citation>
    <scope>NUCLEOTIDE SEQUENCE</scope>
    <source>
        <strain evidence="2">CHK160-1198</strain>
    </source>
</reference>
<feature type="domain" description="Metallo-beta-lactamase" evidence="1">
    <location>
        <begin position="15"/>
        <end position="192"/>
    </location>
</feature>
<accession>A0A9D1MPB1</accession>
<dbReference type="SMART" id="SM00849">
    <property type="entry name" value="Lactamase_B"/>
    <property type="match status" value="1"/>
</dbReference>
<dbReference type="Pfam" id="PF12706">
    <property type="entry name" value="Lactamase_B_2"/>
    <property type="match status" value="1"/>
</dbReference>
<dbReference type="PANTHER" id="PTHR47619">
    <property type="entry name" value="METALLO-HYDROLASE YYCJ-RELATED"/>
    <property type="match status" value="1"/>
</dbReference>
<evidence type="ECO:0000313" key="2">
    <source>
        <dbReference type="EMBL" id="HIU63780.1"/>
    </source>
</evidence>
<protein>
    <submittedName>
        <fullName evidence="2">MBL fold metallo-hydrolase</fullName>
    </submittedName>
</protein>
<dbReference type="SUPFAM" id="SSF56281">
    <property type="entry name" value="Metallo-hydrolase/oxidoreductase"/>
    <property type="match status" value="1"/>
</dbReference>
<dbReference type="PANTHER" id="PTHR47619:SF1">
    <property type="entry name" value="EXODEOXYRIBONUCLEASE WALJ"/>
    <property type="match status" value="1"/>
</dbReference>
<evidence type="ECO:0000259" key="1">
    <source>
        <dbReference type="SMART" id="SM00849"/>
    </source>
</evidence>
<evidence type="ECO:0000313" key="3">
    <source>
        <dbReference type="Proteomes" id="UP000824099"/>
    </source>
</evidence>
<dbReference type="InterPro" id="IPR001279">
    <property type="entry name" value="Metallo-B-lactamas"/>
</dbReference>
<dbReference type="Proteomes" id="UP000824099">
    <property type="component" value="Unassembled WGS sequence"/>
</dbReference>
<dbReference type="InterPro" id="IPR036866">
    <property type="entry name" value="RibonucZ/Hydroxyglut_hydro"/>
</dbReference>
<reference evidence="2" key="1">
    <citation type="submission" date="2020-10" db="EMBL/GenBank/DDBJ databases">
        <authorList>
            <person name="Gilroy R."/>
        </authorList>
    </citation>
    <scope>NUCLEOTIDE SEQUENCE</scope>
    <source>
        <strain evidence="2">CHK160-1198</strain>
    </source>
</reference>